<dbReference type="AlphaFoldDB" id="A0AA43GVZ6"/>
<protein>
    <submittedName>
        <fullName evidence="2">Uncharacterized protein</fullName>
    </submittedName>
</protein>
<sequence length="317" mass="34033">MISQFPVKYAMWALTSTLGMGLAISQPVLAQEVIATSQISEINPQTGTFSHSAADLQPIAQRPIDVNKFCKDYPLNSRCTQTSPPSTTPTPTTPVGIEVQPIEETSKTPVNKGIGLAITPEVSTLGVGASITKSITPNFNARVGINGLGVGADITETDVTYKADLNLSNISTVIDYHPFQNSGFRLTGGLVFQDNNIKGQGTPTNNSITIGNDTYTSNDLQSVDAKVSFPNSVAPYVGIGWGNAVKPGRRWGFSFNLGVMFTGSPEIDITPTYGPSITPAVRNQIDTSIQQEVRDLEDDLEWLNIYPVLSLGISYQF</sequence>
<reference evidence="2 3" key="1">
    <citation type="journal article" date="2023" name="J. Phycol.">
        <title>Chrysosporum ovalisporum is synonymous with the true-branching cyanobacterium Umezakia natans (Nostocales/Aphanizomenonaceae).</title>
        <authorList>
            <person name="McGregor G.B."/>
            <person name="Sendall B.C."/>
            <person name="Niiyama Y."/>
            <person name="Tuji A."/>
            <person name="Willis A."/>
        </authorList>
    </citation>
    <scope>NUCLEOTIDE SEQUENCE [LARGE SCALE GENOMIC DNA]</scope>
    <source>
        <strain evidence="2 3">ANA360D</strain>
    </source>
</reference>
<keyword evidence="1" id="KW-0732">Signal</keyword>
<feature type="signal peptide" evidence="1">
    <location>
        <begin position="1"/>
        <end position="30"/>
    </location>
</feature>
<evidence type="ECO:0000313" key="2">
    <source>
        <dbReference type="EMBL" id="MDH6062102.1"/>
    </source>
</evidence>
<dbReference type="EMBL" id="JANQDH010000117">
    <property type="protein sequence ID" value="MDH6062102.1"/>
    <property type="molecule type" value="Genomic_DNA"/>
</dbReference>
<name>A0AA43GVZ6_9CYAN</name>
<keyword evidence="3" id="KW-1185">Reference proteome</keyword>
<organism evidence="2 3">
    <name type="scientific">Chrysosporum bergii ANA360D</name>
    <dbReference type="NCBI Taxonomy" id="617107"/>
    <lineage>
        <taxon>Bacteria</taxon>
        <taxon>Bacillati</taxon>
        <taxon>Cyanobacteriota</taxon>
        <taxon>Cyanophyceae</taxon>
        <taxon>Nostocales</taxon>
        <taxon>Nodulariaceae</taxon>
        <taxon>Chrysosporum</taxon>
    </lineage>
</organism>
<dbReference type="RefSeq" id="WP_280656046.1">
    <property type="nucleotide sequence ID" value="NZ_JANQDH010000117.1"/>
</dbReference>
<accession>A0AA43GVZ6</accession>
<feature type="chain" id="PRO_5041375769" evidence="1">
    <location>
        <begin position="31"/>
        <end position="317"/>
    </location>
</feature>
<dbReference type="Proteomes" id="UP001159387">
    <property type="component" value="Unassembled WGS sequence"/>
</dbReference>
<comment type="caution">
    <text evidence="2">The sequence shown here is derived from an EMBL/GenBank/DDBJ whole genome shotgun (WGS) entry which is preliminary data.</text>
</comment>
<evidence type="ECO:0000313" key="3">
    <source>
        <dbReference type="Proteomes" id="UP001159387"/>
    </source>
</evidence>
<dbReference type="Gene3D" id="2.40.160.170">
    <property type="match status" value="1"/>
</dbReference>
<gene>
    <name evidence="2" type="ORF">NWP17_16950</name>
</gene>
<evidence type="ECO:0000256" key="1">
    <source>
        <dbReference type="SAM" id="SignalP"/>
    </source>
</evidence>
<proteinExistence type="predicted"/>